<dbReference type="Pfam" id="PF03732">
    <property type="entry name" value="Retrotrans_gag"/>
    <property type="match status" value="1"/>
</dbReference>
<reference evidence="2 3" key="1">
    <citation type="journal article" date="2021" name="Commun. Biol.">
        <title>The genome of Shorea leprosula (Dipterocarpaceae) highlights the ecological relevance of drought in aseasonal tropical rainforests.</title>
        <authorList>
            <person name="Ng K.K.S."/>
            <person name="Kobayashi M.J."/>
            <person name="Fawcett J.A."/>
            <person name="Hatakeyama M."/>
            <person name="Paape T."/>
            <person name="Ng C.H."/>
            <person name="Ang C.C."/>
            <person name="Tnah L.H."/>
            <person name="Lee C.T."/>
            <person name="Nishiyama T."/>
            <person name="Sese J."/>
            <person name="O'Brien M.J."/>
            <person name="Copetti D."/>
            <person name="Mohd Noor M.I."/>
            <person name="Ong R.C."/>
            <person name="Putra M."/>
            <person name="Sireger I.Z."/>
            <person name="Indrioko S."/>
            <person name="Kosugi Y."/>
            <person name="Izuno A."/>
            <person name="Isagi Y."/>
            <person name="Lee S.L."/>
            <person name="Shimizu K.K."/>
        </authorList>
    </citation>
    <scope>NUCLEOTIDE SEQUENCE [LARGE SCALE GENOMIC DNA]</scope>
    <source>
        <strain evidence="2">214</strain>
    </source>
</reference>
<protein>
    <recommendedName>
        <fullName evidence="1">Retrotransposon gag domain-containing protein</fullName>
    </recommendedName>
</protein>
<dbReference type="PANTHER" id="PTHR35046">
    <property type="entry name" value="ZINC KNUCKLE (CCHC-TYPE) FAMILY PROTEIN"/>
    <property type="match status" value="1"/>
</dbReference>
<evidence type="ECO:0000259" key="1">
    <source>
        <dbReference type="Pfam" id="PF03732"/>
    </source>
</evidence>
<proteinExistence type="predicted"/>
<dbReference type="Proteomes" id="UP001054252">
    <property type="component" value="Unassembled WGS sequence"/>
</dbReference>
<accession>A0AAV5M008</accession>
<organism evidence="2 3">
    <name type="scientific">Rubroshorea leprosula</name>
    <dbReference type="NCBI Taxonomy" id="152421"/>
    <lineage>
        <taxon>Eukaryota</taxon>
        <taxon>Viridiplantae</taxon>
        <taxon>Streptophyta</taxon>
        <taxon>Embryophyta</taxon>
        <taxon>Tracheophyta</taxon>
        <taxon>Spermatophyta</taxon>
        <taxon>Magnoliopsida</taxon>
        <taxon>eudicotyledons</taxon>
        <taxon>Gunneridae</taxon>
        <taxon>Pentapetalae</taxon>
        <taxon>rosids</taxon>
        <taxon>malvids</taxon>
        <taxon>Malvales</taxon>
        <taxon>Dipterocarpaceae</taxon>
        <taxon>Rubroshorea</taxon>
    </lineage>
</organism>
<dbReference type="AlphaFoldDB" id="A0AAV5M008"/>
<gene>
    <name evidence="2" type="ORF">SLEP1_g50449</name>
</gene>
<keyword evidence="3" id="KW-1185">Reference proteome</keyword>
<evidence type="ECO:0000313" key="2">
    <source>
        <dbReference type="EMBL" id="GKV43115.1"/>
    </source>
</evidence>
<feature type="domain" description="Retrotransposon gag" evidence="1">
    <location>
        <begin position="7"/>
        <end position="81"/>
    </location>
</feature>
<sequence length="183" mass="21765">MNRCRNREHPIETWEEMKAVMRKRFVPSHYHQELYKELQGLRKGHRSVEEYYQEMEKAMIRANVEEDREATMVRFLQGLNPNIHDRVEMQHYVELEDRVHMAIIIERQLKKRGGRGHIMSQCPNKRVMVMRDSGEIVIEDEDSNTDEMPPLEGGYKEEFVVHGDLLVAMRALCVQEKDVDEVQ</sequence>
<comment type="caution">
    <text evidence="2">The sequence shown here is derived from an EMBL/GenBank/DDBJ whole genome shotgun (WGS) entry which is preliminary data.</text>
</comment>
<dbReference type="EMBL" id="BPVZ01000165">
    <property type="protein sequence ID" value="GKV43115.1"/>
    <property type="molecule type" value="Genomic_DNA"/>
</dbReference>
<name>A0AAV5M008_9ROSI</name>
<dbReference type="InterPro" id="IPR005162">
    <property type="entry name" value="Retrotrans_gag_dom"/>
</dbReference>
<evidence type="ECO:0000313" key="3">
    <source>
        <dbReference type="Proteomes" id="UP001054252"/>
    </source>
</evidence>
<dbReference type="PANTHER" id="PTHR35046:SF9">
    <property type="entry name" value="RNA-DIRECTED DNA POLYMERASE"/>
    <property type="match status" value="1"/>
</dbReference>